<dbReference type="RefSeq" id="WP_162414366.1">
    <property type="nucleotide sequence ID" value="NZ_JAHQXE010000004.1"/>
</dbReference>
<reference evidence="3" key="1">
    <citation type="submission" date="2021-06" db="EMBL/GenBank/DDBJ databases">
        <title>New haloarchaea isolates fom saline soil.</title>
        <authorList>
            <person name="Duran-Viseras A."/>
            <person name="Sanchez-Porro C.S."/>
            <person name="Ventosa A."/>
        </authorList>
    </citation>
    <scope>NUCLEOTIDE SEQUENCE</scope>
    <source>
        <strain evidence="3">JCM 18369</strain>
    </source>
</reference>
<protein>
    <recommendedName>
        <fullName evidence="2">Halobacterial output domain-containing protein</fullName>
    </recommendedName>
</protein>
<sequence length="101" mass="10901">MAYDRFDETAGDDGASESLLLSITDQLATAREVDPLDLPPLNEYVDVEALTTLVESTSDGRGYSRVSFRVEQYEVRVSGDGTAEVRPADGTCDPSPVIGEE</sequence>
<proteinExistence type="predicted"/>
<evidence type="ECO:0000313" key="3">
    <source>
        <dbReference type="EMBL" id="MBV0902792.1"/>
    </source>
</evidence>
<evidence type="ECO:0000313" key="4">
    <source>
        <dbReference type="Proteomes" id="UP001166304"/>
    </source>
</evidence>
<dbReference type="AlphaFoldDB" id="A0AA41G1R2"/>
<dbReference type="Proteomes" id="UP001166304">
    <property type="component" value="Unassembled WGS sequence"/>
</dbReference>
<dbReference type="Pfam" id="PF18545">
    <property type="entry name" value="HalOD1"/>
    <property type="match status" value="1"/>
</dbReference>
<dbReference type="EMBL" id="JAHQXE010000004">
    <property type="protein sequence ID" value="MBV0902792.1"/>
    <property type="molecule type" value="Genomic_DNA"/>
</dbReference>
<dbReference type="InterPro" id="IPR040624">
    <property type="entry name" value="HalOD1"/>
</dbReference>
<gene>
    <name evidence="3" type="ORF">KTS37_13440</name>
</gene>
<accession>A0AA41G1R2</accession>
<comment type="caution">
    <text evidence="3">The sequence shown here is derived from an EMBL/GenBank/DDBJ whole genome shotgun (WGS) entry which is preliminary data.</text>
</comment>
<evidence type="ECO:0000259" key="2">
    <source>
        <dbReference type="Pfam" id="PF18545"/>
    </source>
</evidence>
<evidence type="ECO:0000256" key="1">
    <source>
        <dbReference type="SAM" id="MobiDB-lite"/>
    </source>
</evidence>
<name>A0AA41G1R2_9EURY</name>
<feature type="region of interest" description="Disordered" evidence="1">
    <location>
        <begin position="80"/>
        <end position="101"/>
    </location>
</feature>
<organism evidence="3 4">
    <name type="scientific">Haloarcula salina</name>
    <dbReference type="NCBI Taxonomy" id="1429914"/>
    <lineage>
        <taxon>Archaea</taxon>
        <taxon>Methanobacteriati</taxon>
        <taxon>Methanobacteriota</taxon>
        <taxon>Stenosarchaea group</taxon>
        <taxon>Halobacteria</taxon>
        <taxon>Halobacteriales</taxon>
        <taxon>Haloarculaceae</taxon>
        <taxon>Haloarcula</taxon>
    </lineage>
</organism>
<keyword evidence="4" id="KW-1185">Reference proteome</keyword>
<feature type="domain" description="Halobacterial output" evidence="2">
    <location>
        <begin position="16"/>
        <end position="87"/>
    </location>
</feature>